<dbReference type="SUPFAM" id="SSF53448">
    <property type="entry name" value="Nucleotide-diphospho-sugar transferases"/>
    <property type="match status" value="1"/>
</dbReference>
<dbReference type="InterPro" id="IPR029044">
    <property type="entry name" value="Nucleotide-diphossugar_trans"/>
</dbReference>
<dbReference type="PANTHER" id="PTHR43179">
    <property type="entry name" value="RHAMNOSYLTRANSFERASE WBBL"/>
    <property type="match status" value="1"/>
</dbReference>
<name>A0ABQ5W0P8_9HYPH</name>
<dbReference type="Proteomes" id="UP001156691">
    <property type="component" value="Unassembled WGS sequence"/>
</dbReference>
<dbReference type="InterPro" id="IPR027791">
    <property type="entry name" value="Galactosyl_T_C"/>
</dbReference>
<evidence type="ECO:0000256" key="1">
    <source>
        <dbReference type="ARBA" id="ARBA00022679"/>
    </source>
</evidence>
<keyword evidence="1 4" id="KW-0808">Transferase</keyword>
<protein>
    <submittedName>
        <fullName evidence="4">Glycosyl transferase</fullName>
    </submittedName>
</protein>
<dbReference type="EMBL" id="BSNS01000004">
    <property type="protein sequence ID" value="GLQ53645.1"/>
    <property type="molecule type" value="Genomic_DNA"/>
</dbReference>
<comment type="caution">
    <text evidence="4">The sequence shown here is derived from an EMBL/GenBank/DDBJ whole genome shotgun (WGS) entry which is preliminary data.</text>
</comment>
<evidence type="ECO:0000259" key="3">
    <source>
        <dbReference type="Pfam" id="PF02709"/>
    </source>
</evidence>
<dbReference type="Pfam" id="PF02709">
    <property type="entry name" value="Glyco_transf_7C"/>
    <property type="match status" value="1"/>
</dbReference>
<reference evidence="5" key="1">
    <citation type="journal article" date="2019" name="Int. J. Syst. Evol. Microbiol.">
        <title>The Global Catalogue of Microorganisms (GCM) 10K type strain sequencing project: providing services to taxonomists for standard genome sequencing and annotation.</title>
        <authorList>
            <consortium name="The Broad Institute Genomics Platform"/>
            <consortium name="The Broad Institute Genome Sequencing Center for Infectious Disease"/>
            <person name="Wu L."/>
            <person name="Ma J."/>
        </authorList>
    </citation>
    <scope>NUCLEOTIDE SEQUENCE [LARGE SCALE GENOMIC DNA]</scope>
    <source>
        <strain evidence="5">NBRC 112416</strain>
    </source>
</reference>
<dbReference type="PANTHER" id="PTHR43179:SF7">
    <property type="entry name" value="RHAMNOSYLTRANSFERASE WBBL"/>
    <property type="match status" value="1"/>
</dbReference>
<feature type="domain" description="Galactosyltransferase C-terminal" evidence="3">
    <location>
        <begin position="153"/>
        <end position="218"/>
    </location>
</feature>
<sequence>MRVVFVNFRTPALTVRSVNSLLAHGIAQLDGITVVDNCSGDESLALMQAALPQVTIKPAPRNDGYGAGINFGVSGVDSEYLLILNPDTYFERDSVTEVLDYMDEHPDVGMGGLGLVNPDGSRQYSARRFYSTLDIVGRRVPQTEQLLRRRIDRHLMIEETNAGQPFEAEWVMGTGFIIRRDLFLQLGGMDEAYFLYMEDVDLCARIWVSGHKVVCFPASQLVHDHQRTSATGLTSRAGRAHLKSLMHFARKFCLPLLSPPGVDRIVRSAAKRA</sequence>
<dbReference type="Gene3D" id="3.90.550.10">
    <property type="entry name" value="Spore Coat Polysaccharide Biosynthesis Protein SpsA, Chain A"/>
    <property type="match status" value="1"/>
</dbReference>
<dbReference type="CDD" id="cd04186">
    <property type="entry name" value="GT_2_like_c"/>
    <property type="match status" value="1"/>
</dbReference>
<dbReference type="InterPro" id="IPR001173">
    <property type="entry name" value="Glyco_trans_2-like"/>
</dbReference>
<accession>A0ABQ5W0P8</accession>
<keyword evidence="5" id="KW-1185">Reference proteome</keyword>
<organism evidence="4 5">
    <name type="scientific">Devosia nitrariae</name>
    <dbReference type="NCBI Taxonomy" id="2071872"/>
    <lineage>
        <taxon>Bacteria</taxon>
        <taxon>Pseudomonadati</taxon>
        <taxon>Pseudomonadota</taxon>
        <taxon>Alphaproteobacteria</taxon>
        <taxon>Hyphomicrobiales</taxon>
        <taxon>Devosiaceae</taxon>
        <taxon>Devosia</taxon>
    </lineage>
</organism>
<evidence type="ECO:0000313" key="4">
    <source>
        <dbReference type="EMBL" id="GLQ53645.1"/>
    </source>
</evidence>
<evidence type="ECO:0000259" key="2">
    <source>
        <dbReference type="Pfam" id="PF00535"/>
    </source>
</evidence>
<dbReference type="Pfam" id="PF00535">
    <property type="entry name" value="Glycos_transf_2"/>
    <property type="match status" value="1"/>
</dbReference>
<dbReference type="GO" id="GO:0016740">
    <property type="term" value="F:transferase activity"/>
    <property type="evidence" value="ECO:0007669"/>
    <property type="project" value="UniProtKB-KW"/>
</dbReference>
<evidence type="ECO:0000313" key="5">
    <source>
        <dbReference type="Proteomes" id="UP001156691"/>
    </source>
</evidence>
<feature type="domain" description="Glycosyltransferase 2-like" evidence="2">
    <location>
        <begin position="11"/>
        <end position="147"/>
    </location>
</feature>
<gene>
    <name evidence="4" type="ORF">GCM10010862_09040</name>
</gene>
<proteinExistence type="predicted"/>